<dbReference type="Gene3D" id="3.30.200.20">
    <property type="entry name" value="Phosphorylase Kinase, domain 1"/>
    <property type="match status" value="1"/>
</dbReference>
<name>A0A5N6KVP3_9ROSI</name>
<dbReference type="EMBL" id="VIBQ01000014">
    <property type="protein sequence ID" value="KAB8349418.1"/>
    <property type="molecule type" value="Genomic_DNA"/>
</dbReference>
<dbReference type="SUPFAM" id="SSF56112">
    <property type="entry name" value="Protein kinase-like (PK-like)"/>
    <property type="match status" value="1"/>
</dbReference>
<dbReference type="GO" id="GO:0004672">
    <property type="term" value="F:protein kinase activity"/>
    <property type="evidence" value="ECO:0007669"/>
    <property type="project" value="InterPro"/>
</dbReference>
<sequence>MYKCKIVCIHVQKICERYEKYESLKCDVKNRSRVDIGLAVRRQLPTRDQAALSRPEVSVALNIVLAVQPRQRLLEESVDLVVGAARAKLGQPDGLAELLVGAGDVALEVCEVGGRVVPVDGDGVDGAAAAGVDEVAQPGQAHRRGAVGDCGRDERGLPGVGLHVLLPHRHGVGHGHVALVGEVGLVEAEQTTPRLPALWRAWIDWVGAARAAEARRHSRPYLVVMEAIAIGAECYDLTICKAVLRVILLARLSIEAGGVHWQTDASTPRGFRTIYSEAHHGGCFISIACTITRPLKVHCEVALGAESGRKRAASASAPGRKQQDSHNTHVAVRGAFVYLSMAPPEVEQGRILVVFAVVWNVPQPDAWAKHAASKSGAGYRGNEQARKVIVKTAPLHRLDNERHVLHKLSKQASVRQLIDQVSDPPALILEHLDSNLLEESNKSTLTRPEIKTVAQTALQALVALHDAGYVHTEAMLNLKWGTATDIWSLGTTCRKLISLIWGRGWHIFKPEVPFDDETYSMRIFMRHDKYFGPFPLSYLDIADEESLGILAGITKACDRRAPFAMALSDEISPEDRTFILKMMKLDPRDRPTAQSLLEDEWFKVV</sequence>
<proteinExistence type="predicted"/>
<evidence type="ECO:0000313" key="3">
    <source>
        <dbReference type="Proteomes" id="UP000327013"/>
    </source>
</evidence>
<dbReference type="InterPro" id="IPR011009">
    <property type="entry name" value="Kinase-like_dom_sf"/>
</dbReference>
<organism evidence="2 3">
    <name type="scientific">Carpinus fangiana</name>
    <dbReference type="NCBI Taxonomy" id="176857"/>
    <lineage>
        <taxon>Eukaryota</taxon>
        <taxon>Viridiplantae</taxon>
        <taxon>Streptophyta</taxon>
        <taxon>Embryophyta</taxon>
        <taxon>Tracheophyta</taxon>
        <taxon>Spermatophyta</taxon>
        <taxon>Magnoliopsida</taxon>
        <taxon>eudicotyledons</taxon>
        <taxon>Gunneridae</taxon>
        <taxon>Pentapetalae</taxon>
        <taxon>rosids</taxon>
        <taxon>fabids</taxon>
        <taxon>Fagales</taxon>
        <taxon>Betulaceae</taxon>
        <taxon>Carpinus</taxon>
    </lineage>
</organism>
<dbReference type="Gene3D" id="1.10.510.10">
    <property type="entry name" value="Transferase(Phosphotransferase) domain 1"/>
    <property type="match status" value="2"/>
</dbReference>
<comment type="caution">
    <text evidence="2">The sequence shown here is derived from an EMBL/GenBank/DDBJ whole genome shotgun (WGS) entry which is preliminary data.</text>
</comment>
<protein>
    <recommendedName>
        <fullName evidence="1">Protein kinase domain-containing protein</fullName>
    </recommendedName>
</protein>
<dbReference type="AlphaFoldDB" id="A0A5N6KVP3"/>
<feature type="domain" description="Protein kinase" evidence="1">
    <location>
        <begin position="346"/>
        <end position="602"/>
    </location>
</feature>
<evidence type="ECO:0000259" key="1">
    <source>
        <dbReference type="SMART" id="SM00220"/>
    </source>
</evidence>
<dbReference type="Proteomes" id="UP000327013">
    <property type="component" value="Unassembled WGS sequence"/>
</dbReference>
<dbReference type="GO" id="GO:0005524">
    <property type="term" value="F:ATP binding"/>
    <property type="evidence" value="ECO:0007669"/>
    <property type="project" value="InterPro"/>
</dbReference>
<reference evidence="2 3" key="1">
    <citation type="submission" date="2019-06" db="EMBL/GenBank/DDBJ databases">
        <title>A chromosomal-level reference genome of Carpinus fangiana (Coryloideae, Betulaceae).</title>
        <authorList>
            <person name="Yang X."/>
            <person name="Wang Z."/>
            <person name="Zhang L."/>
            <person name="Hao G."/>
            <person name="Liu J."/>
            <person name="Yang Y."/>
        </authorList>
    </citation>
    <scope>NUCLEOTIDE SEQUENCE [LARGE SCALE GENOMIC DNA]</scope>
    <source>
        <strain evidence="2">Cfa_2016G</strain>
        <tissue evidence="2">Leaf</tissue>
    </source>
</reference>
<evidence type="ECO:0000313" key="2">
    <source>
        <dbReference type="EMBL" id="KAB8349418.1"/>
    </source>
</evidence>
<dbReference type="SMART" id="SM00220">
    <property type="entry name" value="S_TKc"/>
    <property type="match status" value="1"/>
</dbReference>
<accession>A0A5N6KVP3</accession>
<dbReference type="InterPro" id="IPR000719">
    <property type="entry name" value="Prot_kinase_dom"/>
</dbReference>
<dbReference type="OrthoDB" id="5979581at2759"/>
<keyword evidence="3" id="KW-1185">Reference proteome</keyword>
<gene>
    <name evidence="2" type="ORF">FH972_023445</name>
</gene>